<keyword evidence="2" id="KW-1185">Reference proteome</keyword>
<dbReference type="Proteomes" id="UP000247536">
    <property type="component" value="Unassembled WGS sequence"/>
</dbReference>
<accession>A0ABX5NU88</accession>
<organism evidence="1 2">
    <name type="scientific">Rhizobium wuzhouense</name>
    <dbReference type="NCBI Taxonomy" id="1986026"/>
    <lineage>
        <taxon>Bacteria</taxon>
        <taxon>Pseudomonadati</taxon>
        <taxon>Pseudomonadota</taxon>
        <taxon>Alphaproteobacteria</taxon>
        <taxon>Hyphomicrobiales</taxon>
        <taxon>Rhizobiaceae</taxon>
        <taxon>Rhizobium/Agrobacterium group</taxon>
        <taxon>Rhizobium</taxon>
    </lineage>
</organism>
<proteinExistence type="predicted"/>
<sequence>MAPVDHRSAHERLHRDIVARNFGGQFPEGLEGVATIVGDQALGERREADTAVRVDLVSRVDATEPQSHVVGLQGAIGAEIYAFDIRLSGRLRKVHRQMIISRENAECHTAALIKIPAEGNAPALKAPAAGHLVGPPAI</sequence>
<gene>
    <name evidence="1" type="ORF">DMY87_09115</name>
</gene>
<protein>
    <submittedName>
        <fullName evidence="1">Uncharacterized protein</fullName>
    </submittedName>
</protein>
<evidence type="ECO:0000313" key="2">
    <source>
        <dbReference type="Proteomes" id="UP000247536"/>
    </source>
</evidence>
<reference evidence="1 2" key="1">
    <citation type="submission" date="2018-06" db="EMBL/GenBank/DDBJ databases">
        <title>Rhizobium wuzhouense sp. nov., isolated from roots of Oryza officinalis.</title>
        <authorList>
            <person name="Yuan T."/>
        </authorList>
    </citation>
    <scope>NUCLEOTIDE SEQUENCE [LARGE SCALE GENOMIC DNA]</scope>
    <source>
        <strain evidence="1 2">W44</strain>
    </source>
</reference>
<name>A0ABX5NU88_9HYPH</name>
<comment type="caution">
    <text evidence="1">The sequence shown here is derived from an EMBL/GenBank/DDBJ whole genome shotgun (WGS) entry which is preliminary data.</text>
</comment>
<evidence type="ECO:0000313" key="1">
    <source>
        <dbReference type="EMBL" id="PYB75571.1"/>
    </source>
</evidence>
<dbReference type="EMBL" id="QJRY01000002">
    <property type="protein sequence ID" value="PYB75571.1"/>
    <property type="molecule type" value="Genomic_DNA"/>
</dbReference>